<dbReference type="GO" id="GO:0051259">
    <property type="term" value="P:protein complex oligomerization"/>
    <property type="evidence" value="ECO:0007669"/>
    <property type="project" value="InterPro"/>
</dbReference>
<dbReference type="UniPathway" id="UPA00068"/>
<dbReference type="GO" id="GO:0003700">
    <property type="term" value="F:DNA-binding transcription factor activity"/>
    <property type="evidence" value="ECO:0007669"/>
    <property type="project" value="UniProtKB-UniRule"/>
</dbReference>
<gene>
    <name evidence="7" type="primary">argR</name>
    <name evidence="9" type="ORF">AYR53_09955</name>
</gene>
<evidence type="ECO:0000256" key="1">
    <source>
        <dbReference type="ARBA" id="ARBA00004496"/>
    </source>
</evidence>
<dbReference type="GeneID" id="42982579"/>
<dbReference type="NCBIfam" id="TIGR01529">
    <property type="entry name" value="argR_whole"/>
    <property type="match status" value="1"/>
</dbReference>
<accession>A0A192H4B2</accession>
<dbReference type="InterPro" id="IPR036390">
    <property type="entry name" value="WH_DNA-bd_sf"/>
</dbReference>
<keyword evidence="7" id="KW-0028">Amino-acid biosynthesis</keyword>
<dbReference type="GO" id="GO:0005737">
    <property type="term" value="C:cytoplasm"/>
    <property type="evidence" value="ECO:0007669"/>
    <property type="project" value="UniProtKB-SubCell"/>
</dbReference>
<dbReference type="STRING" id="375175.AYR53_09955"/>
<dbReference type="InterPro" id="IPR001669">
    <property type="entry name" value="Arg_repress"/>
</dbReference>
<keyword evidence="5 7" id="KW-0238">DNA-binding</keyword>
<keyword evidence="7" id="KW-0678">Repressor</keyword>
<dbReference type="PRINTS" id="PR01467">
    <property type="entry name" value="ARGREPRESSOR"/>
</dbReference>
<evidence type="ECO:0000256" key="5">
    <source>
        <dbReference type="ARBA" id="ARBA00023125"/>
    </source>
</evidence>
<evidence type="ECO:0000256" key="3">
    <source>
        <dbReference type="ARBA" id="ARBA00022490"/>
    </source>
</evidence>
<dbReference type="SUPFAM" id="SSF55252">
    <property type="entry name" value="C-terminal domain of arginine repressor"/>
    <property type="match status" value="1"/>
</dbReference>
<dbReference type="RefSeq" id="WP_068223840.1">
    <property type="nucleotide sequence ID" value="NZ_CP014623.1"/>
</dbReference>
<dbReference type="InterPro" id="IPR036388">
    <property type="entry name" value="WH-like_DNA-bd_sf"/>
</dbReference>
<comment type="subcellular location">
    <subcellularLocation>
        <location evidence="1 7">Cytoplasm</location>
    </subcellularLocation>
</comment>
<comment type="pathway">
    <text evidence="7">Amino-acid biosynthesis; L-arginine biosynthesis [regulation].</text>
</comment>
<dbReference type="InterPro" id="IPR020899">
    <property type="entry name" value="Arg_repress_C"/>
</dbReference>
<dbReference type="GO" id="GO:0003677">
    <property type="term" value="F:DNA binding"/>
    <property type="evidence" value="ECO:0007669"/>
    <property type="project" value="UniProtKB-KW"/>
</dbReference>
<evidence type="ECO:0000313" key="10">
    <source>
        <dbReference type="Proteomes" id="UP000078582"/>
    </source>
</evidence>
<comment type="function">
    <text evidence="7">Regulates arginine biosynthesis genes.</text>
</comment>
<dbReference type="GO" id="GO:0006526">
    <property type="term" value="P:L-arginine biosynthetic process"/>
    <property type="evidence" value="ECO:0007669"/>
    <property type="project" value="UniProtKB-UniPathway"/>
</dbReference>
<dbReference type="OrthoDB" id="9807089at2"/>
<dbReference type="Gene3D" id="3.30.1360.40">
    <property type="match status" value="1"/>
</dbReference>
<keyword evidence="4 7" id="KW-0805">Transcription regulation</keyword>
<reference evidence="9 10" key="1">
    <citation type="submission" date="2016-03" db="EMBL/GenBank/DDBJ databases">
        <title>Pediococcus and Lactobacillus from brewery environment - whole genome sequencing and assembly.</title>
        <authorList>
            <person name="Behr J."/>
            <person name="Geissler A.J."/>
            <person name="Vogel R.F."/>
        </authorList>
    </citation>
    <scope>NUCLEOTIDE SEQUENCE [LARGE SCALE GENOMIC DNA]</scope>
    <source>
        <strain evidence="9 10">TMW 1.1989</strain>
    </source>
</reference>
<dbReference type="InterPro" id="IPR020900">
    <property type="entry name" value="Arg_repress_DNA-bd"/>
</dbReference>
<protein>
    <recommendedName>
        <fullName evidence="7 8">Arginine repressor</fullName>
    </recommendedName>
</protein>
<dbReference type="Pfam" id="PF02863">
    <property type="entry name" value="Arg_repressor_C"/>
    <property type="match status" value="1"/>
</dbReference>
<dbReference type="SUPFAM" id="SSF46785">
    <property type="entry name" value="Winged helix' DNA-binding domain"/>
    <property type="match status" value="1"/>
</dbReference>
<dbReference type="Proteomes" id="UP000078582">
    <property type="component" value="Chromosome"/>
</dbReference>
<dbReference type="EMBL" id="CP014873">
    <property type="protein sequence ID" value="ANK63057.1"/>
    <property type="molecule type" value="Genomic_DNA"/>
</dbReference>
<evidence type="ECO:0000256" key="7">
    <source>
        <dbReference type="HAMAP-Rule" id="MF_00173"/>
    </source>
</evidence>
<dbReference type="Gene3D" id="1.10.10.10">
    <property type="entry name" value="Winged helix-like DNA-binding domain superfamily/Winged helix DNA-binding domain"/>
    <property type="match status" value="1"/>
</dbReference>
<dbReference type="GO" id="GO:0034618">
    <property type="term" value="F:arginine binding"/>
    <property type="evidence" value="ECO:0007669"/>
    <property type="project" value="InterPro"/>
</dbReference>
<dbReference type="AlphaFoldDB" id="A0A192H4B2"/>
<dbReference type="PANTHER" id="PTHR34471:SF1">
    <property type="entry name" value="ARGININE REPRESSOR"/>
    <property type="match status" value="1"/>
</dbReference>
<dbReference type="KEGG" id="lbt:AYR52_03355"/>
<dbReference type="InterPro" id="IPR036251">
    <property type="entry name" value="Arg_repress_C_sf"/>
</dbReference>
<evidence type="ECO:0000256" key="6">
    <source>
        <dbReference type="ARBA" id="ARBA00023163"/>
    </source>
</evidence>
<name>A0A192H4B2_9LACO</name>
<keyword evidence="6 7" id="KW-0804">Transcription</keyword>
<evidence type="ECO:0000256" key="8">
    <source>
        <dbReference type="NCBIfam" id="TIGR01529"/>
    </source>
</evidence>
<evidence type="ECO:0000256" key="2">
    <source>
        <dbReference type="ARBA" id="ARBA00008316"/>
    </source>
</evidence>
<comment type="similarity">
    <text evidence="2 7">Belongs to the ArgR family.</text>
</comment>
<keyword evidence="3 7" id="KW-0963">Cytoplasm</keyword>
<dbReference type="PANTHER" id="PTHR34471">
    <property type="entry name" value="ARGININE REPRESSOR"/>
    <property type="match status" value="1"/>
</dbReference>
<keyword evidence="10" id="KW-1185">Reference proteome</keyword>
<organism evidence="9 10">
    <name type="scientific">Loigolactobacillus backii</name>
    <dbReference type="NCBI Taxonomy" id="375175"/>
    <lineage>
        <taxon>Bacteria</taxon>
        <taxon>Bacillati</taxon>
        <taxon>Bacillota</taxon>
        <taxon>Bacilli</taxon>
        <taxon>Lactobacillales</taxon>
        <taxon>Lactobacillaceae</taxon>
        <taxon>Loigolactobacillus</taxon>
    </lineage>
</organism>
<dbReference type="Pfam" id="PF01316">
    <property type="entry name" value="Arg_repressor"/>
    <property type="match status" value="1"/>
</dbReference>
<keyword evidence="7" id="KW-0055">Arginine biosynthesis</keyword>
<proteinExistence type="inferred from homology"/>
<sequence>MRKVERQRIIRQLLDEHDVEKQEDLVALLDHADIKVTQATISRDIKDMQLVKVPSPSGGYRYSLPAQQAMDTEKKLKRTLYDAYVSLDVQDYFIVLKALPGNGTAIATLIDQMNFDGAFGTIGGDDTVLIIAKSADDAQHLYQTLLDLLEQ</sequence>
<evidence type="ECO:0000256" key="4">
    <source>
        <dbReference type="ARBA" id="ARBA00023015"/>
    </source>
</evidence>
<evidence type="ECO:0000313" key="9">
    <source>
        <dbReference type="EMBL" id="ANK63057.1"/>
    </source>
</evidence>
<dbReference type="HAMAP" id="MF_00173">
    <property type="entry name" value="Arg_repressor"/>
    <property type="match status" value="1"/>
</dbReference>
<dbReference type="GO" id="GO:1900079">
    <property type="term" value="P:regulation of arginine biosynthetic process"/>
    <property type="evidence" value="ECO:0007669"/>
    <property type="project" value="UniProtKB-UniRule"/>
</dbReference>